<keyword evidence="4" id="KW-0732">Signal</keyword>
<evidence type="ECO:0000256" key="8">
    <source>
        <dbReference type="ARBA" id="ARBA00023180"/>
    </source>
</evidence>
<dbReference type="InterPro" id="IPR046956">
    <property type="entry name" value="RLP23-like"/>
</dbReference>
<dbReference type="AlphaFoldDB" id="A0AAQ3PKQ9"/>
<dbReference type="PANTHER" id="PTHR48063:SF95">
    <property type="entry name" value="OS11G0564900 PROTEIN"/>
    <property type="match status" value="1"/>
</dbReference>
<dbReference type="InterPro" id="IPR025875">
    <property type="entry name" value="Leu-rich_rpt_4"/>
</dbReference>
<organism evidence="9 10">
    <name type="scientific">Paspalum notatum var. saurae</name>
    <dbReference type="NCBI Taxonomy" id="547442"/>
    <lineage>
        <taxon>Eukaryota</taxon>
        <taxon>Viridiplantae</taxon>
        <taxon>Streptophyta</taxon>
        <taxon>Embryophyta</taxon>
        <taxon>Tracheophyta</taxon>
        <taxon>Spermatophyta</taxon>
        <taxon>Magnoliopsida</taxon>
        <taxon>Liliopsida</taxon>
        <taxon>Poales</taxon>
        <taxon>Poaceae</taxon>
        <taxon>PACMAD clade</taxon>
        <taxon>Panicoideae</taxon>
        <taxon>Andropogonodae</taxon>
        <taxon>Paspaleae</taxon>
        <taxon>Paspalinae</taxon>
        <taxon>Paspalum</taxon>
    </lineage>
</organism>
<dbReference type="EMBL" id="CP144745">
    <property type="protein sequence ID" value="WVZ51114.1"/>
    <property type="molecule type" value="Genomic_DNA"/>
</dbReference>
<dbReference type="Pfam" id="PF12799">
    <property type="entry name" value="LRR_4"/>
    <property type="match status" value="1"/>
</dbReference>
<evidence type="ECO:0000256" key="5">
    <source>
        <dbReference type="ARBA" id="ARBA00022737"/>
    </source>
</evidence>
<dbReference type="InterPro" id="IPR001611">
    <property type="entry name" value="Leu-rich_rpt"/>
</dbReference>
<keyword evidence="10" id="KW-1185">Reference proteome</keyword>
<accession>A0AAQ3PKQ9</accession>
<keyword evidence="6" id="KW-1133">Transmembrane helix</keyword>
<dbReference type="PANTHER" id="PTHR48063">
    <property type="entry name" value="LRR RECEPTOR-LIKE KINASE"/>
    <property type="match status" value="1"/>
</dbReference>
<keyword evidence="2" id="KW-0433">Leucine-rich repeat</keyword>
<evidence type="ECO:0000256" key="4">
    <source>
        <dbReference type="ARBA" id="ARBA00022729"/>
    </source>
</evidence>
<evidence type="ECO:0000256" key="3">
    <source>
        <dbReference type="ARBA" id="ARBA00022692"/>
    </source>
</evidence>
<keyword evidence="3" id="KW-0812">Transmembrane</keyword>
<evidence type="ECO:0000256" key="2">
    <source>
        <dbReference type="ARBA" id="ARBA00022614"/>
    </source>
</evidence>
<proteinExistence type="predicted"/>
<dbReference type="Gene3D" id="3.80.10.10">
    <property type="entry name" value="Ribonuclease Inhibitor"/>
    <property type="match status" value="2"/>
</dbReference>
<protein>
    <submittedName>
        <fullName evidence="9">Uncharacterized protein</fullName>
    </submittedName>
</protein>
<dbReference type="Pfam" id="PF00560">
    <property type="entry name" value="LRR_1"/>
    <property type="match status" value="3"/>
</dbReference>
<reference evidence="9 10" key="1">
    <citation type="submission" date="2024-02" db="EMBL/GenBank/DDBJ databases">
        <title>High-quality chromosome-scale genome assembly of Pensacola bahiagrass (Paspalum notatum Flugge var. saurae).</title>
        <authorList>
            <person name="Vega J.M."/>
            <person name="Podio M."/>
            <person name="Orjuela J."/>
            <person name="Siena L.A."/>
            <person name="Pessino S.C."/>
            <person name="Combes M.C."/>
            <person name="Mariac C."/>
            <person name="Albertini E."/>
            <person name="Pupilli F."/>
            <person name="Ortiz J.P.A."/>
            <person name="Leblanc O."/>
        </authorList>
    </citation>
    <scope>NUCLEOTIDE SEQUENCE [LARGE SCALE GENOMIC DNA]</scope>
    <source>
        <strain evidence="9">R1</strain>
        <tissue evidence="9">Leaf</tissue>
    </source>
</reference>
<dbReference type="FunFam" id="3.80.10.10:FF:000383">
    <property type="entry name" value="Leucine-rich repeat receptor protein kinase EMS1"/>
    <property type="match status" value="1"/>
</dbReference>
<keyword evidence="8" id="KW-0325">Glycoprotein</keyword>
<evidence type="ECO:0000256" key="1">
    <source>
        <dbReference type="ARBA" id="ARBA00004479"/>
    </source>
</evidence>
<dbReference type="SUPFAM" id="SSF52058">
    <property type="entry name" value="L domain-like"/>
    <property type="match status" value="3"/>
</dbReference>
<gene>
    <name evidence="9" type="ORF">U9M48_002291</name>
</gene>
<dbReference type="InterPro" id="IPR032675">
    <property type="entry name" value="LRR_dom_sf"/>
</dbReference>
<dbReference type="Proteomes" id="UP001341281">
    <property type="component" value="Chromosome 01"/>
</dbReference>
<dbReference type="GO" id="GO:0016020">
    <property type="term" value="C:membrane"/>
    <property type="evidence" value="ECO:0007669"/>
    <property type="project" value="UniProtKB-SubCell"/>
</dbReference>
<dbReference type="PRINTS" id="PR00019">
    <property type="entry name" value="LEURICHRPT"/>
</dbReference>
<evidence type="ECO:0000256" key="7">
    <source>
        <dbReference type="ARBA" id="ARBA00023136"/>
    </source>
</evidence>
<comment type="subcellular location">
    <subcellularLocation>
        <location evidence="1">Membrane</location>
        <topology evidence="1">Single-pass type I membrane protein</topology>
    </subcellularLocation>
</comment>
<keyword evidence="7" id="KW-0472">Membrane</keyword>
<evidence type="ECO:0000313" key="9">
    <source>
        <dbReference type="EMBL" id="WVZ51114.1"/>
    </source>
</evidence>
<sequence length="675" mass="76177">MRHISKIDLSNNHLTGAIPSGPLPLDIGSPYFDVLIVASNYITGQIPQSICKAHYMGALDLSNNIMEGTFTQCLQMGSLLDWKLGLFGISTDESQLVLWAYSSQHHKSQIPSVFKFSKQQYIRRYSTVPIKFSSYDRKIPKVTSWLPRTSYEADVFQGNFPVAMKREELNYGARIDEGFGINLSLNRLTGTIPDEITCLTRLLTSNLLWNQFSGNIIVNLGEKKPLESLDLSWNNLSGEIPPSLADLTYLSYLDLSQSYRNNSTWTLTWHSTRSVLKKNMKTNMKSVISVRIQSDYTPTLYTGNPSMYDGNFGLCGPPLDRNCSGSKLPESGLMAGLWVVFCALLFKKTWRRIAYFRLFDEIYDKVYVFASVTWGRLATNADTGEDKRIKFLKMRSMIFLLIHNSFYGLLPSSLCSSILVYMDLSWNKFPRCIGNMIYLCFLHLSHNMFDRHIPVNITNLRYLRYLNLAGNNISGAIPRSYTAPETDIFGGTFPFLMKRQEHNYGATIDEVVGTDLSLNQLIGTIPDEITSLTRMLNLSLSWNQFSRNIIKNLGKITSLESLDLSWNNLLGEIPPSLADLTYLRYLDLLYNNLTGTIPHGCQLDTLYTENPSMYDGNFCLCGPPPDRNCSGSKLPESGNCHRKNEKVSELTFLYLGIGSGSGLRAHGWLVGCVLE</sequence>
<keyword evidence="5" id="KW-0677">Repeat</keyword>
<evidence type="ECO:0000313" key="10">
    <source>
        <dbReference type="Proteomes" id="UP001341281"/>
    </source>
</evidence>
<name>A0AAQ3PKQ9_PASNO</name>
<evidence type="ECO:0000256" key="6">
    <source>
        <dbReference type="ARBA" id="ARBA00022989"/>
    </source>
</evidence>